<feature type="compositionally biased region" description="Acidic residues" evidence="1">
    <location>
        <begin position="18"/>
        <end position="29"/>
    </location>
</feature>
<evidence type="ECO:0000256" key="1">
    <source>
        <dbReference type="SAM" id="MobiDB-lite"/>
    </source>
</evidence>
<dbReference type="EMBL" id="BSXT01003819">
    <property type="protein sequence ID" value="GMF55721.1"/>
    <property type="molecule type" value="Genomic_DNA"/>
</dbReference>
<proteinExistence type="predicted"/>
<organism evidence="2 3">
    <name type="scientific">Phytophthora fragariaefolia</name>
    <dbReference type="NCBI Taxonomy" id="1490495"/>
    <lineage>
        <taxon>Eukaryota</taxon>
        <taxon>Sar</taxon>
        <taxon>Stramenopiles</taxon>
        <taxon>Oomycota</taxon>
        <taxon>Peronosporomycetes</taxon>
        <taxon>Peronosporales</taxon>
        <taxon>Peronosporaceae</taxon>
        <taxon>Phytophthora</taxon>
    </lineage>
</organism>
<gene>
    <name evidence="2" type="ORF">Pfra01_002351000</name>
</gene>
<dbReference type="Proteomes" id="UP001165121">
    <property type="component" value="Unassembled WGS sequence"/>
</dbReference>
<sequence>MVLARDELEALFNVGSDADLEDGEEEDEGTSSSTRVDPSVGSRRPREVESDASSSKRSRSSSDRPLAGAGPLSSPRSGGDSTSSNTVVSRTGPVRDPWMPTPSEIQSRFGSTAPPSQYVLYSCNGIIDDDATKELDFDPATDQRRDYYIGLFYELRWYGNKKTSRRSRVPEWQALCQSWGAFVENFNKDPAGYRERVRIARERYERFSKRPKIDRLHWGAVEAGIPCAVPMGIACEHCHVGAVRVSERDLNGYTGVRVPEELKALRTNLIAQMSSSAAGGRSTLPRAVCDYSFRLSFTPFGGFGGGGLRTPSPVPERPASGHSVAPMYRGLEEFLSNEYENDLDLVAPGASRNGGGGGGKTPRGWSTRPR</sequence>
<comment type="caution">
    <text evidence="2">The sequence shown here is derived from an EMBL/GenBank/DDBJ whole genome shotgun (WGS) entry which is preliminary data.</text>
</comment>
<dbReference type="AlphaFoldDB" id="A0A9W7D594"/>
<keyword evidence="3" id="KW-1185">Reference proteome</keyword>
<feature type="region of interest" description="Disordered" evidence="1">
    <location>
        <begin position="1"/>
        <end position="111"/>
    </location>
</feature>
<name>A0A9W7D594_9STRA</name>
<feature type="compositionally biased region" description="Gly residues" evidence="1">
    <location>
        <begin position="352"/>
        <end position="361"/>
    </location>
</feature>
<evidence type="ECO:0000313" key="2">
    <source>
        <dbReference type="EMBL" id="GMF55721.1"/>
    </source>
</evidence>
<feature type="compositionally biased region" description="Low complexity" evidence="1">
    <location>
        <begin position="73"/>
        <end position="84"/>
    </location>
</feature>
<evidence type="ECO:0000313" key="3">
    <source>
        <dbReference type="Proteomes" id="UP001165121"/>
    </source>
</evidence>
<feature type="region of interest" description="Disordered" evidence="1">
    <location>
        <begin position="345"/>
        <end position="370"/>
    </location>
</feature>
<protein>
    <submittedName>
        <fullName evidence="2">Unnamed protein product</fullName>
    </submittedName>
</protein>
<accession>A0A9W7D594</accession>
<reference evidence="2" key="1">
    <citation type="submission" date="2023-04" db="EMBL/GenBank/DDBJ databases">
        <title>Phytophthora fragariaefolia NBRC 109709.</title>
        <authorList>
            <person name="Ichikawa N."/>
            <person name="Sato H."/>
            <person name="Tonouchi N."/>
        </authorList>
    </citation>
    <scope>NUCLEOTIDE SEQUENCE</scope>
    <source>
        <strain evidence="2">NBRC 109709</strain>
    </source>
</reference>